<accession>A0A484MSZ6</accession>
<sequence length="141" mass="15815">MAIKLVLGGCAINVVSGIARIRWRSWDGEKIAELISFVQLKGVWESCGEATDMWVQTSNCIREVAREVLGVSCGSVSRHKGDWWWSDLVRSKVEATKVAYLRYIDCCGDDDKAARLAEYKITRKEAKLEVSGTKNAAFERL</sequence>
<reference evidence="1 2" key="1">
    <citation type="submission" date="2018-04" db="EMBL/GenBank/DDBJ databases">
        <authorList>
            <person name="Vogel A."/>
        </authorList>
    </citation>
    <scope>NUCLEOTIDE SEQUENCE [LARGE SCALE GENOMIC DNA]</scope>
</reference>
<gene>
    <name evidence="1" type="ORF">CCAM_LOCUS33838</name>
</gene>
<evidence type="ECO:0000313" key="2">
    <source>
        <dbReference type="Proteomes" id="UP000595140"/>
    </source>
</evidence>
<keyword evidence="2" id="KW-1185">Reference proteome</keyword>
<name>A0A484MSZ6_9ASTE</name>
<proteinExistence type="predicted"/>
<dbReference type="AlphaFoldDB" id="A0A484MSZ6"/>
<dbReference type="EMBL" id="OOIL02004480">
    <property type="protein sequence ID" value="VFQ92062.1"/>
    <property type="molecule type" value="Genomic_DNA"/>
</dbReference>
<dbReference type="Proteomes" id="UP000595140">
    <property type="component" value="Unassembled WGS sequence"/>
</dbReference>
<dbReference type="OrthoDB" id="1305553at2759"/>
<organism evidence="1 2">
    <name type="scientific">Cuscuta campestris</name>
    <dbReference type="NCBI Taxonomy" id="132261"/>
    <lineage>
        <taxon>Eukaryota</taxon>
        <taxon>Viridiplantae</taxon>
        <taxon>Streptophyta</taxon>
        <taxon>Embryophyta</taxon>
        <taxon>Tracheophyta</taxon>
        <taxon>Spermatophyta</taxon>
        <taxon>Magnoliopsida</taxon>
        <taxon>eudicotyledons</taxon>
        <taxon>Gunneridae</taxon>
        <taxon>Pentapetalae</taxon>
        <taxon>asterids</taxon>
        <taxon>lamiids</taxon>
        <taxon>Solanales</taxon>
        <taxon>Convolvulaceae</taxon>
        <taxon>Cuscuteae</taxon>
        <taxon>Cuscuta</taxon>
        <taxon>Cuscuta subgen. Grammica</taxon>
        <taxon>Cuscuta sect. Cleistogrammica</taxon>
    </lineage>
</organism>
<evidence type="ECO:0000313" key="1">
    <source>
        <dbReference type="EMBL" id="VFQ92062.1"/>
    </source>
</evidence>
<protein>
    <submittedName>
        <fullName evidence="1">Uncharacterized protein</fullName>
    </submittedName>
</protein>